<keyword evidence="10" id="KW-0325">Glycoprotein</keyword>
<evidence type="ECO:0000256" key="3">
    <source>
        <dbReference type="ARBA" id="ARBA00011073"/>
    </source>
</evidence>
<feature type="signal peptide" evidence="14">
    <location>
        <begin position="1"/>
        <end position="22"/>
    </location>
</feature>
<dbReference type="GO" id="GO:0004252">
    <property type="term" value="F:serine-type endopeptidase activity"/>
    <property type="evidence" value="ECO:0007669"/>
    <property type="project" value="UniProtKB-UniRule"/>
</dbReference>
<dbReference type="Gene3D" id="3.30.70.80">
    <property type="entry name" value="Peptidase S8 propeptide/proteinase inhibitor I9"/>
    <property type="match status" value="1"/>
</dbReference>
<evidence type="ECO:0000313" key="19">
    <source>
        <dbReference type="RefSeq" id="XP_012575582.1"/>
    </source>
</evidence>
<sequence>MAYSIFLYLCVFYFTSLHFISTLSKSDNYIIHMDLSAMPKAFTNQHSWYHSTLSQVISTTNNNILKSTSSKIIYTYTNVINGFSANLSPEEHEALKKSPGYISSMPDLPVTLDTTHSPEFLGLNPYKGAWHDSNYGKDVIIGMVDTGVWPESKSFNDNGMTEIPSRWKGKCEFEVNTSFCNKKLIGARYFNKGFLAANPSLASEVKNSSRDDTEGHGTHTASTAGGNHVDGASFFGYANGTARGTAPLARIAVYKAAWGQGLAVSSDVIAAIDAAILDGVDVLSISLGLSNVGLSEDPIAIGSFAAMEKGILVSTSSGNNGPKFQTLHNGVPWVINVAASTLDRQFQGKVTLGNGVSVSGFSNYIGNFSTKNFPIVDLGFCQNEDELAKAKNKIVLCQDTDDGNFLNLVYQVLNAKNVGAIFISESKSDDLLDIVWYILPSITVNNIDGKIVKDYIKSNSKSIAKILYKQTSFGIKPAPSVDDYSSRGPSKSCPYVLKPDITAPGTSILAAWPAGVPVLDLETSTVYNDFNAISGTSMSTPHVSGIAALIKGAHPDWSPAAIRSALMTTSDTFDNTKQPIKDIGDGNNAATPLAMGAGHVNPNRALDPGLVYDAGVQDYVNLLCALNFTQQQITTITRSSSNDCSKPSLDINYPSFIAFFNSEKSSSIQEFHRTVTNLGEGKTVYVASVTPIKGFNVTVIPNKLTFNQKNEKMSYKLRIENTGTTKEKNVAFGFLTWNDVKHVVRSPIVVSTQSF</sequence>
<dbReference type="GO" id="GO:0009610">
    <property type="term" value="P:response to symbiotic fungus"/>
    <property type="evidence" value="ECO:0007669"/>
    <property type="project" value="UniProtKB-ARBA"/>
</dbReference>
<dbReference type="PRINTS" id="PR00723">
    <property type="entry name" value="SUBTILISIN"/>
</dbReference>
<dbReference type="SUPFAM" id="SSF52743">
    <property type="entry name" value="Subtilisin-like"/>
    <property type="match status" value="1"/>
</dbReference>
<dbReference type="GO" id="GO:0009609">
    <property type="term" value="P:response to symbiotic bacterium"/>
    <property type="evidence" value="ECO:0007669"/>
    <property type="project" value="UniProtKB-ARBA"/>
</dbReference>
<name>A0A1S3EIA9_CICAR</name>
<evidence type="ECO:0000256" key="6">
    <source>
        <dbReference type="ARBA" id="ARBA00022670"/>
    </source>
</evidence>
<dbReference type="InterPro" id="IPR036852">
    <property type="entry name" value="Peptidase_S8/S53_dom_sf"/>
</dbReference>
<organism evidence="18 19">
    <name type="scientific">Cicer arietinum</name>
    <name type="common">Chickpea</name>
    <name type="synonym">Garbanzo</name>
    <dbReference type="NCBI Taxonomy" id="3827"/>
    <lineage>
        <taxon>Eukaryota</taxon>
        <taxon>Viridiplantae</taxon>
        <taxon>Streptophyta</taxon>
        <taxon>Embryophyta</taxon>
        <taxon>Tracheophyta</taxon>
        <taxon>Spermatophyta</taxon>
        <taxon>Magnoliopsida</taxon>
        <taxon>eudicotyledons</taxon>
        <taxon>Gunneridae</taxon>
        <taxon>Pentapetalae</taxon>
        <taxon>rosids</taxon>
        <taxon>fabids</taxon>
        <taxon>Fabales</taxon>
        <taxon>Fabaceae</taxon>
        <taxon>Papilionoideae</taxon>
        <taxon>50 kb inversion clade</taxon>
        <taxon>NPAAA clade</taxon>
        <taxon>Hologalegina</taxon>
        <taxon>IRL clade</taxon>
        <taxon>Cicereae</taxon>
        <taxon>Cicer</taxon>
    </lineage>
</organism>
<evidence type="ECO:0000259" key="15">
    <source>
        <dbReference type="Pfam" id="PF00082"/>
    </source>
</evidence>
<protein>
    <submittedName>
        <fullName evidence="19">Subtilisin-like protease SBT1.9</fullName>
    </submittedName>
</protein>
<evidence type="ECO:0000256" key="5">
    <source>
        <dbReference type="ARBA" id="ARBA00022525"/>
    </source>
</evidence>
<evidence type="ECO:0000313" key="18">
    <source>
        <dbReference type="Proteomes" id="UP000087171"/>
    </source>
</evidence>
<keyword evidence="7 14" id="KW-0732">Signal</keyword>
<dbReference type="InterPro" id="IPR015500">
    <property type="entry name" value="Peptidase_S8_subtilisin-rel"/>
</dbReference>
<evidence type="ECO:0000256" key="14">
    <source>
        <dbReference type="SAM" id="SignalP"/>
    </source>
</evidence>
<dbReference type="eggNOG" id="ENOG502QT5U">
    <property type="taxonomic scope" value="Eukaryota"/>
</dbReference>
<feature type="domain" description="Subtilisin-like protease fibronectin type-III" evidence="17">
    <location>
        <begin position="650"/>
        <end position="750"/>
    </location>
</feature>
<dbReference type="CDD" id="cd02120">
    <property type="entry name" value="PA_subtilisin_like"/>
    <property type="match status" value="1"/>
</dbReference>
<dbReference type="PaxDb" id="3827-XP_004514928.1"/>
<evidence type="ECO:0000256" key="13">
    <source>
        <dbReference type="SAM" id="MobiDB-lite"/>
    </source>
</evidence>
<dbReference type="InterPro" id="IPR034197">
    <property type="entry name" value="Peptidases_S8_3"/>
</dbReference>
<dbReference type="GO" id="GO:0048046">
    <property type="term" value="C:apoplast"/>
    <property type="evidence" value="ECO:0007669"/>
    <property type="project" value="UniProtKB-SubCell"/>
</dbReference>
<evidence type="ECO:0000256" key="9">
    <source>
        <dbReference type="ARBA" id="ARBA00022825"/>
    </source>
</evidence>
<dbReference type="FunFam" id="3.40.50.200:FF:000006">
    <property type="entry name" value="Subtilisin-like protease SBT1.5"/>
    <property type="match status" value="1"/>
</dbReference>
<dbReference type="InterPro" id="IPR041469">
    <property type="entry name" value="Subtilisin-like_FN3"/>
</dbReference>
<dbReference type="Proteomes" id="UP000087171">
    <property type="component" value="Unplaced"/>
</dbReference>
<feature type="active site" description="Charge relay system" evidence="11 12">
    <location>
        <position position="537"/>
    </location>
</feature>
<dbReference type="PROSITE" id="PS51892">
    <property type="entry name" value="SUBTILASE"/>
    <property type="match status" value="1"/>
</dbReference>
<dbReference type="KEGG" id="cam:101489395"/>
<evidence type="ECO:0000256" key="12">
    <source>
        <dbReference type="PROSITE-ProRule" id="PRU01240"/>
    </source>
</evidence>
<dbReference type="InterPro" id="IPR045051">
    <property type="entry name" value="SBT"/>
</dbReference>
<keyword evidence="18" id="KW-1185">Reference proteome</keyword>
<dbReference type="Pfam" id="PF05922">
    <property type="entry name" value="Inhibitor_I9"/>
    <property type="match status" value="1"/>
</dbReference>
<dbReference type="AlphaFoldDB" id="A0A1S3EIA9"/>
<dbReference type="FunFam" id="3.30.70.80:FF:000003">
    <property type="entry name" value="Subtilisin-like protease SBT1.9"/>
    <property type="match status" value="1"/>
</dbReference>
<reference evidence="19" key="1">
    <citation type="submission" date="2025-08" db="UniProtKB">
        <authorList>
            <consortium name="RefSeq"/>
        </authorList>
    </citation>
    <scope>IDENTIFICATION</scope>
    <source>
        <tissue evidence="19">Etiolated seedlings</tissue>
    </source>
</reference>
<evidence type="ECO:0000256" key="1">
    <source>
        <dbReference type="ARBA" id="ARBA00002076"/>
    </source>
</evidence>
<evidence type="ECO:0000256" key="10">
    <source>
        <dbReference type="ARBA" id="ARBA00023180"/>
    </source>
</evidence>
<keyword evidence="8 12" id="KW-0378">Hydrolase</keyword>
<comment type="function">
    <text evidence="1">Required for arbuscular mycorrhiza (AM) development during AM symbiosis with AM fungi (e.g. Glomeromycota intraradices).</text>
</comment>
<feature type="compositionally biased region" description="Basic and acidic residues" evidence="13">
    <location>
        <begin position="207"/>
        <end position="217"/>
    </location>
</feature>
<dbReference type="GO" id="GO:0006508">
    <property type="term" value="P:proteolysis"/>
    <property type="evidence" value="ECO:0007669"/>
    <property type="project" value="UniProtKB-KW"/>
</dbReference>
<dbReference type="GeneID" id="101489395"/>
<accession>A0A1S3EIA9</accession>
<dbReference type="OrthoDB" id="206201at2759"/>
<evidence type="ECO:0000256" key="11">
    <source>
        <dbReference type="PIRSR" id="PIRSR615500-1"/>
    </source>
</evidence>
<feature type="active site" description="Charge relay system" evidence="11 12">
    <location>
        <position position="145"/>
    </location>
</feature>
<feature type="domain" description="Inhibitor I9" evidence="16">
    <location>
        <begin position="28"/>
        <end position="112"/>
    </location>
</feature>
<dbReference type="Pfam" id="PF17766">
    <property type="entry name" value="fn3_6"/>
    <property type="match status" value="1"/>
</dbReference>
<feature type="domain" description="Peptidase S8/S53" evidence="15">
    <location>
        <begin position="136"/>
        <end position="576"/>
    </location>
</feature>
<dbReference type="InterPro" id="IPR010259">
    <property type="entry name" value="S8pro/Inhibitor_I9"/>
</dbReference>
<feature type="active site" description="Charge relay system" evidence="11 12">
    <location>
        <position position="216"/>
    </location>
</feature>
<dbReference type="Gene3D" id="2.60.40.2310">
    <property type="match status" value="1"/>
</dbReference>
<dbReference type="PROSITE" id="PS00138">
    <property type="entry name" value="SUBTILASE_SER"/>
    <property type="match status" value="1"/>
</dbReference>
<keyword evidence="5" id="KW-0964">Secreted</keyword>
<evidence type="ECO:0000259" key="17">
    <source>
        <dbReference type="Pfam" id="PF17766"/>
    </source>
</evidence>
<gene>
    <name evidence="19" type="primary">LOC101489395</name>
</gene>
<proteinExistence type="inferred from homology"/>
<keyword evidence="6 12" id="KW-0645">Protease</keyword>
<dbReference type="InterPro" id="IPR037045">
    <property type="entry name" value="S8pro/Inhibitor_I9_sf"/>
</dbReference>
<evidence type="ECO:0000259" key="16">
    <source>
        <dbReference type="Pfam" id="PF05922"/>
    </source>
</evidence>
<dbReference type="InterPro" id="IPR000209">
    <property type="entry name" value="Peptidase_S8/S53_dom"/>
</dbReference>
<comment type="similarity">
    <text evidence="3 12">Belongs to the peptidase S8 family.</text>
</comment>
<dbReference type="Gene3D" id="3.50.30.30">
    <property type="match status" value="1"/>
</dbReference>
<dbReference type="Gene3D" id="3.40.50.200">
    <property type="entry name" value="Peptidase S8/S53 domain"/>
    <property type="match status" value="1"/>
</dbReference>
<evidence type="ECO:0000256" key="4">
    <source>
        <dbReference type="ARBA" id="ARBA00022523"/>
    </source>
</evidence>
<keyword evidence="9 12" id="KW-0720">Serine protease</keyword>
<dbReference type="PANTHER" id="PTHR10795">
    <property type="entry name" value="PROPROTEIN CONVERTASE SUBTILISIN/KEXIN"/>
    <property type="match status" value="1"/>
</dbReference>
<dbReference type="Pfam" id="PF00082">
    <property type="entry name" value="Peptidase_S8"/>
    <property type="match status" value="1"/>
</dbReference>
<evidence type="ECO:0000256" key="8">
    <source>
        <dbReference type="ARBA" id="ARBA00022801"/>
    </source>
</evidence>
<evidence type="ECO:0000256" key="2">
    <source>
        <dbReference type="ARBA" id="ARBA00004271"/>
    </source>
</evidence>
<evidence type="ECO:0000256" key="7">
    <source>
        <dbReference type="ARBA" id="ARBA00022729"/>
    </source>
</evidence>
<feature type="chain" id="PRO_5010186160" evidence="14">
    <location>
        <begin position="23"/>
        <end position="755"/>
    </location>
</feature>
<comment type="subcellular location">
    <subcellularLocation>
        <location evidence="2">Secreted</location>
        <location evidence="2">Extracellular space</location>
        <location evidence="2">Apoplast</location>
    </subcellularLocation>
</comment>
<keyword evidence="4" id="KW-0052">Apoplast</keyword>
<feature type="region of interest" description="Disordered" evidence="13">
    <location>
        <begin position="205"/>
        <end position="225"/>
    </location>
</feature>
<dbReference type="CDD" id="cd04852">
    <property type="entry name" value="Peptidases_S8_3"/>
    <property type="match status" value="1"/>
</dbReference>
<dbReference type="InterPro" id="IPR023828">
    <property type="entry name" value="Peptidase_S8_Ser-AS"/>
</dbReference>
<dbReference type="RefSeq" id="XP_012575582.1">
    <property type="nucleotide sequence ID" value="XM_012720128.2"/>
</dbReference>